<evidence type="ECO:0000259" key="1">
    <source>
        <dbReference type="PROSITE" id="PS51831"/>
    </source>
</evidence>
<dbReference type="EMBL" id="PDCJ01000001">
    <property type="protein sequence ID" value="PEG30368.1"/>
    <property type="molecule type" value="Genomic_DNA"/>
</dbReference>
<name>A0A2A7MGY0_9CLOT</name>
<dbReference type="EMBL" id="CAKJVE010000004">
    <property type="protein sequence ID" value="CAG9709566.1"/>
    <property type="molecule type" value="Genomic_DNA"/>
</dbReference>
<dbReference type="AlphaFoldDB" id="A0A2A7MGY0"/>
<evidence type="ECO:0000313" key="6">
    <source>
        <dbReference type="Proteomes" id="UP000431451"/>
    </source>
</evidence>
<evidence type="ECO:0000313" key="3">
    <source>
        <dbReference type="EMBL" id="PEG30368.1"/>
    </source>
</evidence>
<dbReference type="EC" id="3.1.-.-" evidence="4"/>
<dbReference type="Proteomes" id="UP000431451">
    <property type="component" value="Unassembled WGS sequence"/>
</dbReference>
<evidence type="ECO:0000313" key="5">
    <source>
        <dbReference type="Proteomes" id="UP000220840"/>
    </source>
</evidence>
<keyword evidence="5" id="KW-1185">Reference proteome</keyword>
<dbReference type="PROSITE" id="PS51831">
    <property type="entry name" value="HD"/>
    <property type="match status" value="1"/>
</dbReference>
<dbReference type="NCBIfam" id="TIGR00277">
    <property type="entry name" value="HDIG"/>
    <property type="match status" value="1"/>
</dbReference>
<reference evidence="4 6" key="2">
    <citation type="submission" date="2018-06" db="EMBL/GenBank/DDBJ databases">
        <authorList>
            <consortium name="IHU Genomes"/>
        </authorList>
    </citation>
    <scope>NUCLEOTIDE SEQUENCE [LARGE SCALE GENOMIC DNA]</scope>
    <source>
        <strain evidence="4 6">NEC25</strain>
    </source>
</reference>
<dbReference type="EMBL" id="UWJD01000001">
    <property type="protein sequence ID" value="VCT83746.1"/>
    <property type="molecule type" value="Genomic_DNA"/>
</dbReference>
<dbReference type="InterPro" id="IPR003607">
    <property type="entry name" value="HD/PDEase_dom"/>
</dbReference>
<evidence type="ECO:0000313" key="2">
    <source>
        <dbReference type="EMBL" id="CAG9709566.1"/>
    </source>
</evidence>
<gene>
    <name evidence="4" type="primary">rny_1</name>
    <name evidence="2" type="ORF">CNEO_44258</name>
    <name evidence="4" type="ORF">CNEONATNEC25_01343</name>
    <name evidence="3" type="ORF">CQ394_01170</name>
</gene>
<accession>A0A2A7MGY0</accession>
<sequence length="188" mass="21912">MRQDIINYISKEVEFRCKQPSNFFGMGCFYHIKAVVNNAELIADRYNADREVVIIAAWLHDIASVTDYSLYEEHHIHGARIAEEILKELNYQPDKIKLVQQCIKNHRGSVLNGKQTKEEVCIADADAISHFDNVPSLLYLAYVKKNLDFIEGVEFVKNKLKRSFEKLSDESKELYKDKYQSVMKLLDY</sequence>
<organism evidence="3 5">
    <name type="scientific">Clostridium neonatale</name>
    <dbReference type="NCBI Taxonomy" id="137838"/>
    <lineage>
        <taxon>Bacteria</taxon>
        <taxon>Bacillati</taxon>
        <taxon>Bacillota</taxon>
        <taxon>Clostridia</taxon>
        <taxon>Eubacteriales</taxon>
        <taxon>Clostridiaceae</taxon>
        <taxon>Clostridium</taxon>
    </lineage>
</organism>
<dbReference type="CDD" id="cd00077">
    <property type="entry name" value="HDc"/>
    <property type="match status" value="1"/>
</dbReference>
<dbReference type="OrthoDB" id="2043299at2"/>
<dbReference type="Pfam" id="PF01966">
    <property type="entry name" value="HD"/>
    <property type="match status" value="1"/>
</dbReference>
<feature type="domain" description="HD" evidence="1">
    <location>
        <begin position="28"/>
        <end position="131"/>
    </location>
</feature>
<protein>
    <submittedName>
        <fullName evidence="3">HD domain-containing protein</fullName>
    </submittedName>
    <submittedName>
        <fullName evidence="4">Ribonuclease Y</fullName>
        <ecNumber evidence="4">3.1.-.-</ecNumber>
    </submittedName>
</protein>
<reference evidence="2" key="3">
    <citation type="submission" date="2021-10" db="EMBL/GenBank/DDBJ databases">
        <authorList>
            <person name="Mesa V."/>
        </authorList>
    </citation>
    <scope>NUCLEOTIDE SEQUENCE</scope>
    <source>
        <strain evidence="2">CC3_PB</strain>
    </source>
</reference>
<keyword evidence="4" id="KW-0378">Hydrolase</keyword>
<dbReference type="STRING" id="137838.GCA_001458595_01675"/>
<dbReference type="Gene3D" id="1.10.3210.10">
    <property type="entry name" value="Hypothetical protein af1432"/>
    <property type="match status" value="1"/>
</dbReference>
<dbReference type="RefSeq" id="WP_058294540.1">
    <property type="nucleotide sequence ID" value="NZ_CAKJVE010000004.1"/>
</dbReference>
<dbReference type="InterPro" id="IPR006674">
    <property type="entry name" value="HD_domain"/>
</dbReference>
<dbReference type="Proteomes" id="UP000220840">
    <property type="component" value="Unassembled WGS sequence"/>
</dbReference>
<dbReference type="SUPFAM" id="SSF109604">
    <property type="entry name" value="HD-domain/PDEase-like"/>
    <property type="match status" value="1"/>
</dbReference>
<dbReference type="GO" id="GO:0016787">
    <property type="term" value="F:hydrolase activity"/>
    <property type="evidence" value="ECO:0007669"/>
    <property type="project" value="UniProtKB-KW"/>
</dbReference>
<dbReference type="InterPro" id="IPR006675">
    <property type="entry name" value="HDIG_dom"/>
</dbReference>
<dbReference type="Proteomes" id="UP000789738">
    <property type="component" value="Unassembled WGS sequence"/>
</dbReference>
<reference evidence="3 5" key="1">
    <citation type="submission" date="2017-10" db="EMBL/GenBank/DDBJ databases">
        <title>Effective Description of Clostridium neonatale sp. nov. linked to necrotizing enterocolitis in neonates and a clarification of species assignable to the genus Clostridium (Prazmowski 1880) emend. Lawson and Rainey 2016.</title>
        <authorList>
            <person name="Bernard K."/>
            <person name="Burdz T."/>
            <person name="Wiebe D."/>
            <person name="Balcewich B."/>
            <person name="Alfa M."/>
            <person name="Bernier A.-M."/>
        </authorList>
    </citation>
    <scope>NUCLEOTIDE SEQUENCE [LARGE SCALE GENOMIC DNA]</scope>
    <source>
        <strain evidence="3 5">LCDC99A005</strain>
    </source>
</reference>
<evidence type="ECO:0000313" key="4">
    <source>
        <dbReference type="EMBL" id="VCT83746.1"/>
    </source>
</evidence>
<proteinExistence type="predicted"/>